<dbReference type="RefSeq" id="WP_049744029.1">
    <property type="nucleotide sequence ID" value="NZ_CP012150.1"/>
</dbReference>
<dbReference type="Proteomes" id="UP000062255">
    <property type="component" value="Chromosome"/>
</dbReference>
<reference evidence="3 4" key="1">
    <citation type="submission" date="2015-07" db="EMBL/GenBank/DDBJ databases">
        <title>Complete genome sequence of Mycobacterium goodii X7B, a facultative thermophilic biodesulfurizing bacterium.</title>
        <authorList>
            <person name="Yu B."/>
            <person name="Li F."/>
            <person name="Xu P."/>
        </authorList>
    </citation>
    <scope>NUCLEOTIDE SEQUENCE [LARGE SCALE GENOMIC DNA]</scope>
    <source>
        <strain evidence="3 4">X7B</strain>
    </source>
</reference>
<proteinExistence type="predicted"/>
<dbReference type="Pfam" id="PF19516">
    <property type="entry name" value="DUF6049"/>
    <property type="match status" value="1"/>
</dbReference>
<evidence type="ECO:0000256" key="2">
    <source>
        <dbReference type="SAM" id="Phobius"/>
    </source>
</evidence>
<dbReference type="AlphaFoldDB" id="A0A0K0X2E5"/>
<dbReference type="InterPro" id="IPR046112">
    <property type="entry name" value="DUF6049"/>
</dbReference>
<feature type="region of interest" description="Disordered" evidence="1">
    <location>
        <begin position="777"/>
        <end position="810"/>
    </location>
</feature>
<feature type="compositionally biased region" description="Basic and acidic residues" evidence="1">
    <location>
        <begin position="777"/>
        <end position="789"/>
    </location>
</feature>
<keyword evidence="2" id="KW-0472">Membrane</keyword>
<keyword evidence="2" id="KW-1133">Transmembrane helix</keyword>
<dbReference type="STRING" id="134601.AFA91_06705"/>
<dbReference type="OrthoDB" id="3797035at2"/>
<dbReference type="EMBL" id="CP012150">
    <property type="protein sequence ID" value="AKS31615.1"/>
    <property type="molecule type" value="Genomic_DNA"/>
</dbReference>
<evidence type="ECO:0000313" key="3">
    <source>
        <dbReference type="EMBL" id="AKS31615.1"/>
    </source>
</evidence>
<protein>
    <recommendedName>
        <fullName evidence="5">Glycoprotein</fullName>
    </recommendedName>
</protein>
<gene>
    <name evidence="3" type="ORF">AFA91_06705</name>
</gene>
<accession>A0A0K0X2E5</accession>
<organism evidence="3 4">
    <name type="scientific">Mycolicibacterium goodii</name>
    <name type="common">Mycobacterium goodii</name>
    <dbReference type="NCBI Taxonomy" id="134601"/>
    <lineage>
        <taxon>Bacteria</taxon>
        <taxon>Bacillati</taxon>
        <taxon>Actinomycetota</taxon>
        <taxon>Actinomycetes</taxon>
        <taxon>Mycobacteriales</taxon>
        <taxon>Mycobacteriaceae</taxon>
        <taxon>Mycolicibacterium</taxon>
    </lineage>
</organism>
<dbReference type="KEGG" id="mgo:AFA91_06705"/>
<evidence type="ECO:0000256" key="1">
    <source>
        <dbReference type="SAM" id="MobiDB-lite"/>
    </source>
</evidence>
<name>A0A0K0X2E5_MYCGD</name>
<feature type="transmembrane region" description="Helical" evidence="2">
    <location>
        <begin position="742"/>
        <end position="762"/>
    </location>
</feature>
<evidence type="ECO:0000313" key="4">
    <source>
        <dbReference type="Proteomes" id="UP000062255"/>
    </source>
</evidence>
<evidence type="ECO:0008006" key="5">
    <source>
        <dbReference type="Google" id="ProtNLM"/>
    </source>
</evidence>
<dbReference type="PATRIC" id="fig|134601.6.peg.1393"/>
<sequence>MRTGTVIRAGYRVARVLLVTAMLALLSMIVPAGGPDLLPRAGAQPDQARFLQIRIDRISPDIVTTTSDATVTVSGVVRNVGDRPVRDVVIRMEHARAVSSSTQLRTDLSGNLDQFEPVAQFVTVAPEMQRGQSVPFSLSYPLRAGDRPSLDVGQPGVYPVLINVNGTPDYGAPARLDDARFLLPVLGVPPDQPSDGASAEENLNAVVAPDTSDPVQLTVLWPLADRPRLAAGAPGGTTPVRLVDDDLAAELAPGGRLDTLLAAVDFATGPTVDSSGQVRSAMCLAVDPDLLVTVNAMTAGYVVNDGPDAGRSTRTRPGTGQEAAISWLNRLRGLAQRMCVTATTYAQADLAALHRVGDRGLSSIATTSPADIVDQILGVRTTRGATLVGDGPLTRPALDLLSAQGTRTVAIGATPVSTEETGTPQSADLTAMRYSPTVTVAPFDPAVGAAMAGAGSDPVAPSYLDPSLDIPVDHDSQLARRQSALGALLWRGLSPELTPRTQIVMPPMVWSLGPDDAQAILTAVATTIHAGLAVPRPLSAVIAQGDALPPEPAQSAPEVFGNPTSRIDDDIIGGIAGVTSRLWGLTAALTTDERTGLTGVQYTAPLREDMLRALSQSVPPADRNADARHRLGTVARSVEDMFAAVTVVNPGGAYTLATERSPLPMALRNDLPVPIRVRLHIDAPPGMTVTDMGEIVLPPGYLPLRVPIEVHFTQRFAVDVALQTVEGLPLGEPVRLSVHSNAYGKVLFFITLSAGAVLFLLAGRRLWHRFRGQPDRADLTPPGEHHDPLEVALAFPENDTPADTPADGRR</sequence>
<keyword evidence="2" id="KW-0812">Transmembrane</keyword>